<dbReference type="GO" id="GO:0008270">
    <property type="term" value="F:zinc ion binding"/>
    <property type="evidence" value="ECO:0007669"/>
    <property type="project" value="UniProtKB-KW"/>
</dbReference>
<dbReference type="InterPro" id="IPR019787">
    <property type="entry name" value="Znf_PHD-finger"/>
</dbReference>
<protein>
    <submittedName>
        <fullName evidence="7">Origin recognition complex subunit 4</fullName>
    </submittedName>
</protein>
<dbReference type="CDD" id="cd15492">
    <property type="entry name" value="PHD_BRPF_JADE_like"/>
    <property type="match status" value="1"/>
</dbReference>
<organism evidence="7 8">
    <name type="scientific">Fusarium pseudocircinatum</name>
    <dbReference type="NCBI Taxonomy" id="56676"/>
    <lineage>
        <taxon>Eukaryota</taxon>
        <taxon>Fungi</taxon>
        <taxon>Dikarya</taxon>
        <taxon>Ascomycota</taxon>
        <taxon>Pezizomycotina</taxon>
        <taxon>Sordariomycetes</taxon>
        <taxon>Hypocreomycetidae</taxon>
        <taxon>Hypocreales</taxon>
        <taxon>Nectriaceae</taxon>
        <taxon>Fusarium</taxon>
        <taxon>Fusarium fujikuroi species complex</taxon>
    </lineage>
</organism>
<dbReference type="SUPFAM" id="SSF52540">
    <property type="entry name" value="P-loop containing nucleoside triphosphate hydrolases"/>
    <property type="match status" value="1"/>
</dbReference>
<dbReference type="GO" id="GO:0003688">
    <property type="term" value="F:DNA replication origin binding"/>
    <property type="evidence" value="ECO:0007669"/>
    <property type="project" value="TreeGrafter"/>
</dbReference>
<dbReference type="AlphaFoldDB" id="A0A8H5KD34"/>
<evidence type="ECO:0000256" key="5">
    <source>
        <dbReference type="SAM" id="MobiDB-lite"/>
    </source>
</evidence>
<evidence type="ECO:0000313" key="7">
    <source>
        <dbReference type="EMBL" id="KAF5572069.1"/>
    </source>
</evidence>
<name>A0A8H5KD34_9HYPO</name>
<feature type="non-terminal residue" evidence="7">
    <location>
        <position position="318"/>
    </location>
</feature>
<evidence type="ECO:0000256" key="4">
    <source>
        <dbReference type="PROSITE-ProRule" id="PRU00146"/>
    </source>
</evidence>
<feature type="non-terminal residue" evidence="7">
    <location>
        <position position="1"/>
    </location>
</feature>
<dbReference type="PANTHER" id="PTHR12087">
    <property type="entry name" value="ORIGIN RECOGNITION COMPLEX SUBUNIT 4"/>
    <property type="match status" value="1"/>
</dbReference>
<dbReference type="PROSITE" id="PS01359">
    <property type="entry name" value="ZF_PHD_1"/>
    <property type="match status" value="1"/>
</dbReference>
<dbReference type="InterPro" id="IPR019786">
    <property type="entry name" value="Zinc_finger_PHD-type_CS"/>
</dbReference>
<keyword evidence="2 4" id="KW-0863">Zinc-finger</keyword>
<keyword evidence="1" id="KW-0479">Metal-binding</keyword>
<keyword evidence="8" id="KW-1185">Reference proteome</keyword>
<dbReference type="Proteomes" id="UP000546213">
    <property type="component" value="Unassembled WGS sequence"/>
</dbReference>
<accession>A0A8H5KD34</accession>
<comment type="caution">
    <text evidence="7">The sequence shown here is derived from an EMBL/GenBank/DDBJ whole genome shotgun (WGS) entry which is preliminary data.</text>
</comment>
<feature type="domain" description="PHD-type" evidence="6">
    <location>
        <begin position="74"/>
        <end position="124"/>
    </location>
</feature>
<sequence>QESADELATANGNLSVSKPTPKGILTPKKGRPRGRPPKNVSFGAGQDRNGEVFFEDLPKSAKTPRKAANSEADELVCAICIKPHSQPPNQIILCDMCDFAVHQECYGVPDIPEGDWLCKSCTQEDILKTPKKTAGVEIPAIKIAADVPDIANLEHHLPGQLEAEEKVYQLVEQTVVAGEGNSMLVIGGRGCGKTTLLEKVISDVSQEHKNDFHVVRLNGFIHTDDKLALKEIWRQLGKEMQVEDDLVTRTNYADTMASLLALLSHPSEIIGTDEGVTSQSIVFVIDEFDMFASHPRQTLLYNLFDIAQSRKAPIAVIG</sequence>
<dbReference type="Pfam" id="PF13831">
    <property type="entry name" value="PHD_2"/>
    <property type="match status" value="1"/>
</dbReference>
<gene>
    <name evidence="7" type="ORF">FPCIR_14385</name>
</gene>
<evidence type="ECO:0000256" key="3">
    <source>
        <dbReference type="ARBA" id="ARBA00022833"/>
    </source>
</evidence>
<proteinExistence type="predicted"/>
<dbReference type="InterPro" id="IPR011011">
    <property type="entry name" value="Znf_FYVE_PHD"/>
</dbReference>
<keyword evidence="3" id="KW-0862">Zinc</keyword>
<dbReference type="InterPro" id="IPR001965">
    <property type="entry name" value="Znf_PHD"/>
</dbReference>
<reference evidence="7 8" key="1">
    <citation type="submission" date="2020-05" db="EMBL/GenBank/DDBJ databases">
        <title>Identification and distribution of gene clusters putatively required for synthesis of sphingolipid metabolism inhibitors in phylogenetically diverse species of the filamentous fungus Fusarium.</title>
        <authorList>
            <person name="Kim H.-S."/>
            <person name="Busman M."/>
            <person name="Brown D.W."/>
            <person name="Divon H."/>
            <person name="Uhlig S."/>
            <person name="Proctor R.H."/>
        </authorList>
    </citation>
    <scope>NUCLEOTIDE SEQUENCE [LARGE SCALE GENOMIC DNA]</scope>
    <source>
        <strain evidence="7 8">NRRL 36939</strain>
    </source>
</reference>
<dbReference type="EMBL" id="JAAOAS010000870">
    <property type="protein sequence ID" value="KAF5572069.1"/>
    <property type="molecule type" value="Genomic_DNA"/>
</dbReference>
<dbReference type="InterPro" id="IPR027417">
    <property type="entry name" value="P-loop_NTPase"/>
</dbReference>
<dbReference type="SUPFAM" id="SSF57903">
    <property type="entry name" value="FYVE/PHD zinc finger"/>
    <property type="match status" value="1"/>
</dbReference>
<feature type="region of interest" description="Disordered" evidence="5">
    <location>
        <begin position="1"/>
        <end position="49"/>
    </location>
</feature>
<dbReference type="InterPro" id="IPR013083">
    <property type="entry name" value="Znf_RING/FYVE/PHD"/>
</dbReference>
<dbReference type="GO" id="GO:0005664">
    <property type="term" value="C:nuclear origin of replication recognition complex"/>
    <property type="evidence" value="ECO:0007669"/>
    <property type="project" value="TreeGrafter"/>
</dbReference>
<dbReference type="Gene3D" id="3.40.50.300">
    <property type="entry name" value="P-loop containing nucleotide triphosphate hydrolases"/>
    <property type="match status" value="1"/>
</dbReference>
<dbReference type="OrthoDB" id="343623at2759"/>
<dbReference type="GO" id="GO:0006270">
    <property type="term" value="P:DNA replication initiation"/>
    <property type="evidence" value="ECO:0007669"/>
    <property type="project" value="TreeGrafter"/>
</dbReference>
<dbReference type="PANTHER" id="PTHR12087:SF0">
    <property type="entry name" value="ORIGIN RECOGNITION COMPLEX SUBUNIT 4"/>
    <property type="match status" value="1"/>
</dbReference>
<dbReference type="PROSITE" id="PS50016">
    <property type="entry name" value="ZF_PHD_2"/>
    <property type="match status" value="1"/>
</dbReference>
<dbReference type="Gene3D" id="3.30.40.10">
    <property type="entry name" value="Zinc/RING finger domain, C3HC4 (zinc finger)"/>
    <property type="match status" value="1"/>
</dbReference>
<dbReference type="InterPro" id="IPR016527">
    <property type="entry name" value="ORC4"/>
</dbReference>
<dbReference type="SMART" id="SM00249">
    <property type="entry name" value="PHD"/>
    <property type="match status" value="1"/>
</dbReference>
<evidence type="ECO:0000256" key="2">
    <source>
        <dbReference type="ARBA" id="ARBA00022771"/>
    </source>
</evidence>
<evidence type="ECO:0000256" key="1">
    <source>
        <dbReference type="ARBA" id="ARBA00022723"/>
    </source>
</evidence>
<dbReference type="Pfam" id="PF13191">
    <property type="entry name" value="AAA_16"/>
    <property type="match status" value="1"/>
</dbReference>
<evidence type="ECO:0000259" key="6">
    <source>
        <dbReference type="PROSITE" id="PS50016"/>
    </source>
</evidence>
<evidence type="ECO:0000313" key="8">
    <source>
        <dbReference type="Proteomes" id="UP000546213"/>
    </source>
</evidence>
<dbReference type="InterPro" id="IPR041664">
    <property type="entry name" value="AAA_16"/>
</dbReference>